<dbReference type="Pfam" id="PF18928">
    <property type="entry name" value="DUF5677"/>
    <property type="match status" value="1"/>
</dbReference>
<keyword evidence="2" id="KW-1185">Reference proteome</keyword>
<dbReference type="EMBL" id="CP060394">
    <property type="protein sequence ID" value="QNI34397.1"/>
    <property type="molecule type" value="Genomic_DNA"/>
</dbReference>
<protein>
    <submittedName>
        <fullName evidence="1">Uncharacterized protein</fullName>
    </submittedName>
</protein>
<accession>A0A7G8BPC7</accession>
<gene>
    <name evidence="1" type="ORF">H7849_11180</name>
</gene>
<dbReference type="AlphaFoldDB" id="A0A7G8BPC7"/>
<reference evidence="1 2" key="1">
    <citation type="submission" date="2020-08" db="EMBL/GenBank/DDBJ databases">
        <title>Edaphobacter telluris sp. nov. and Acidobacterium dinghuensis sp. nov., two acidobacteria isolated from forest soil.</title>
        <authorList>
            <person name="Fu J."/>
            <person name="Qiu L."/>
        </authorList>
    </citation>
    <scope>NUCLEOTIDE SEQUENCE [LARGE SCALE GENOMIC DNA]</scope>
    <source>
        <strain evidence="1">4Y35</strain>
    </source>
</reference>
<dbReference type="KEGG" id="adin:H7849_11180"/>
<proteinExistence type="predicted"/>
<dbReference type="Proteomes" id="UP000515312">
    <property type="component" value="Chromosome"/>
</dbReference>
<name>A0A7G8BPC7_9BACT</name>
<evidence type="ECO:0000313" key="1">
    <source>
        <dbReference type="EMBL" id="QNI34397.1"/>
    </source>
</evidence>
<sequence>MNGYGAAAMKLLRTMYEQTVTLRYLNDHPDEVQDFLDFNAVQLQKLIKPIEETFGTKVLSDELKEEQRKKFEAVKNRFMVKSCKSKTCDEMRLSHTWSKLDFVSMAKKAGHIGTLIVPGYFIPLRHAHPTLGSLSGRVEIVGDRMEFKSEHQPDMADQALMTAHNCVLIALEIQAERFNIEGLREAIDVCVRDWRDIWSSGWVIPGENP</sequence>
<dbReference type="InterPro" id="IPR043733">
    <property type="entry name" value="DUF5677"/>
</dbReference>
<organism evidence="1 2">
    <name type="scientific">Alloacidobacterium dinghuense</name>
    <dbReference type="NCBI Taxonomy" id="2763107"/>
    <lineage>
        <taxon>Bacteria</taxon>
        <taxon>Pseudomonadati</taxon>
        <taxon>Acidobacteriota</taxon>
        <taxon>Terriglobia</taxon>
        <taxon>Terriglobales</taxon>
        <taxon>Acidobacteriaceae</taxon>
        <taxon>Alloacidobacterium</taxon>
    </lineage>
</organism>
<evidence type="ECO:0000313" key="2">
    <source>
        <dbReference type="Proteomes" id="UP000515312"/>
    </source>
</evidence>